<organism evidence="21 22">
    <name type="scientific">Usitatibacter palustris</name>
    <dbReference type="NCBI Taxonomy" id="2732487"/>
    <lineage>
        <taxon>Bacteria</taxon>
        <taxon>Pseudomonadati</taxon>
        <taxon>Pseudomonadota</taxon>
        <taxon>Betaproteobacteria</taxon>
        <taxon>Nitrosomonadales</taxon>
        <taxon>Usitatibacteraceae</taxon>
        <taxon>Usitatibacter</taxon>
    </lineage>
</organism>
<dbReference type="InterPro" id="IPR016167">
    <property type="entry name" value="FAD-bd_PCMH_sub1"/>
</dbReference>
<dbReference type="InterPro" id="IPR036635">
    <property type="entry name" value="MurB_C_sf"/>
</dbReference>
<keyword evidence="7 19" id="KW-0963">Cytoplasm</keyword>
<dbReference type="Pfam" id="PF02873">
    <property type="entry name" value="MurB_C"/>
    <property type="match status" value="1"/>
</dbReference>
<dbReference type="Gene3D" id="3.30.43.10">
    <property type="entry name" value="Uridine Diphospho-n-acetylenolpyruvylglucosamine Reductase, domain 2"/>
    <property type="match status" value="1"/>
</dbReference>
<comment type="similarity">
    <text evidence="19">Belongs to the MurB family.</text>
</comment>
<dbReference type="SUPFAM" id="SSF56176">
    <property type="entry name" value="FAD-binding/transporter-associated domain-like"/>
    <property type="match status" value="1"/>
</dbReference>
<evidence type="ECO:0000256" key="6">
    <source>
        <dbReference type="ARBA" id="ARBA00015188"/>
    </source>
</evidence>
<dbReference type="EMBL" id="CP053073">
    <property type="protein sequence ID" value="QJR13856.1"/>
    <property type="molecule type" value="Genomic_DNA"/>
</dbReference>
<dbReference type="FunCoup" id="A0A6M4H2V2">
    <property type="interactions" value="527"/>
</dbReference>
<comment type="cofactor">
    <cofactor evidence="1 19">
        <name>FAD</name>
        <dbReference type="ChEBI" id="CHEBI:57692"/>
    </cofactor>
</comment>
<reference evidence="21 22" key="1">
    <citation type="submission" date="2020-04" db="EMBL/GenBank/DDBJ databases">
        <title>Usitatibacter rugosus gen. nov., sp. nov. and Usitatibacter palustris sp. nov., novel members of Usitatibacteraceae fam. nov. within the order Nitrosomonadales isolated from soil.</title>
        <authorList>
            <person name="Huber K.J."/>
            <person name="Neumann-Schaal M."/>
            <person name="Geppert A."/>
            <person name="Luckner M."/>
            <person name="Wanner G."/>
            <person name="Overmann J."/>
        </authorList>
    </citation>
    <scope>NUCLEOTIDE SEQUENCE [LARGE SCALE GENOMIC DNA]</scope>
    <source>
        <strain evidence="21 22">Swamp67</strain>
    </source>
</reference>
<feature type="active site" evidence="19">
    <location>
        <position position="177"/>
    </location>
</feature>
<dbReference type="GO" id="GO:0008762">
    <property type="term" value="F:UDP-N-acetylmuramate dehydrogenase activity"/>
    <property type="evidence" value="ECO:0007669"/>
    <property type="project" value="UniProtKB-UniRule"/>
</dbReference>
<feature type="domain" description="FAD-binding PCMH-type" evidence="20">
    <location>
        <begin position="32"/>
        <end position="199"/>
    </location>
</feature>
<comment type="function">
    <text evidence="2 19">Cell wall formation.</text>
</comment>
<comment type="catalytic activity">
    <reaction evidence="18 19">
        <text>UDP-N-acetyl-alpha-D-muramate + NADP(+) = UDP-N-acetyl-3-O-(1-carboxyvinyl)-alpha-D-glucosamine + NADPH + H(+)</text>
        <dbReference type="Rhea" id="RHEA:12248"/>
        <dbReference type="ChEBI" id="CHEBI:15378"/>
        <dbReference type="ChEBI" id="CHEBI:57783"/>
        <dbReference type="ChEBI" id="CHEBI:58349"/>
        <dbReference type="ChEBI" id="CHEBI:68483"/>
        <dbReference type="ChEBI" id="CHEBI:70757"/>
        <dbReference type="EC" id="1.3.1.98"/>
    </reaction>
</comment>
<evidence type="ECO:0000256" key="11">
    <source>
        <dbReference type="ARBA" id="ARBA00022857"/>
    </source>
</evidence>
<evidence type="ECO:0000256" key="3">
    <source>
        <dbReference type="ARBA" id="ARBA00004496"/>
    </source>
</evidence>
<evidence type="ECO:0000256" key="16">
    <source>
        <dbReference type="ARBA" id="ARBA00023316"/>
    </source>
</evidence>
<dbReference type="GO" id="GO:0009252">
    <property type="term" value="P:peptidoglycan biosynthetic process"/>
    <property type="evidence" value="ECO:0007669"/>
    <property type="project" value="UniProtKB-UniRule"/>
</dbReference>
<evidence type="ECO:0000313" key="21">
    <source>
        <dbReference type="EMBL" id="QJR13856.1"/>
    </source>
</evidence>
<dbReference type="PANTHER" id="PTHR21071:SF4">
    <property type="entry name" value="UDP-N-ACETYLENOLPYRUVOYLGLUCOSAMINE REDUCTASE"/>
    <property type="match status" value="1"/>
</dbReference>
<feature type="active site" description="Proton donor" evidence="19">
    <location>
        <position position="228"/>
    </location>
</feature>
<evidence type="ECO:0000259" key="20">
    <source>
        <dbReference type="PROSITE" id="PS51387"/>
    </source>
</evidence>
<evidence type="ECO:0000256" key="9">
    <source>
        <dbReference type="ARBA" id="ARBA00022630"/>
    </source>
</evidence>
<keyword evidence="22" id="KW-1185">Reference proteome</keyword>
<keyword evidence="12 19" id="KW-0133">Cell shape</keyword>
<evidence type="ECO:0000256" key="5">
    <source>
        <dbReference type="ARBA" id="ARBA00012518"/>
    </source>
</evidence>
<sequence>MNMAETSSFLQAHAMRGVLRTDEPMAKHVSWRAGGRARVFFQPSDLEDLRAFLPTRPADEPILFVGLGSNLLVRDGGFAGTVVLTHHALTGIEMTGPMTFTAGAGVPSPHLARFVARHGGAGAEWLAGVPGTVGGALAMNAGCYGGETWNHVVNVQAIDRGGALKTRVPSEYEIGYRHMHLREGHEEWFVAATFAFHPGEEAQSMATIKSLLARRVASQPLNEPNAGSVFRNPVGDHAARLIEAAGLKGHTIGGAQVSTKHSNFIINTGKATAADIETLIDHVQATVLAASGIELVREVRIIGDRA</sequence>
<dbReference type="Pfam" id="PF01565">
    <property type="entry name" value="FAD_binding_4"/>
    <property type="match status" value="1"/>
</dbReference>
<keyword evidence="10 19" id="KW-0274">FAD</keyword>
<dbReference type="Proteomes" id="UP000503096">
    <property type="component" value="Chromosome"/>
</dbReference>
<dbReference type="GO" id="GO:0071949">
    <property type="term" value="F:FAD binding"/>
    <property type="evidence" value="ECO:0007669"/>
    <property type="project" value="InterPro"/>
</dbReference>
<evidence type="ECO:0000256" key="7">
    <source>
        <dbReference type="ARBA" id="ARBA00022490"/>
    </source>
</evidence>
<keyword evidence="11 19" id="KW-0521">NADP</keyword>
<dbReference type="EC" id="1.3.1.98" evidence="5 19"/>
<dbReference type="GO" id="GO:0008360">
    <property type="term" value="P:regulation of cell shape"/>
    <property type="evidence" value="ECO:0007669"/>
    <property type="project" value="UniProtKB-KW"/>
</dbReference>
<protein>
    <recommendedName>
        <fullName evidence="6 19">UDP-N-acetylenolpyruvoylglucosamine reductase</fullName>
        <ecNumber evidence="5 19">1.3.1.98</ecNumber>
    </recommendedName>
    <alternativeName>
        <fullName evidence="17 19">UDP-N-acetylmuramate dehydrogenase</fullName>
    </alternativeName>
</protein>
<dbReference type="NCBIfam" id="NF010480">
    <property type="entry name" value="PRK13905.1"/>
    <property type="match status" value="1"/>
</dbReference>
<dbReference type="HAMAP" id="MF_00037">
    <property type="entry name" value="MurB"/>
    <property type="match status" value="1"/>
</dbReference>
<keyword evidence="16 19" id="KW-0961">Cell wall biogenesis/degradation</keyword>
<dbReference type="KEGG" id="upl:DSM104440_00646"/>
<keyword evidence="8 19" id="KW-0132">Cell division</keyword>
<dbReference type="InterPro" id="IPR011601">
    <property type="entry name" value="MurB_C"/>
</dbReference>
<dbReference type="GO" id="GO:0005829">
    <property type="term" value="C:cytosol"/>
    <property type="evidence" value="ECO:0007669"/>
    <property type="project" value="TreeGrafter"/>
</dbReference>
<evidence type="ECO:0000256" key="15">
    <source>
        <dbReference type="ARBA" id="ARBA00023306"/>
    </source>
</evidence>
<dbReference type="SUPFAM" id="SSF56194">
    <property type="entry name" value="Uridine diphospho-N-Acetylenolpyruvylglucosamine reductase, MurB, C-terminal domain"/>
    <property type="match status" value="1"/>
</dbReference>
<name>A0A6M4H2V2_9PROT</name>
<dbReference type="PROSITE" id="PS51387">
    <property type="entry name" value="FAD_PCMH"/>
    <property type="match status" value="1"/>
</dbReference>
<evidence type="ECO:0000256" key="4">
    <source>
        <dbReference type="ARBA" id="ARBA00004752"/>
    </source>
</evidence>
<dbReference type="NCBIfam" id="TIGR00179">
    <property type="entry name" value="murB"/>
    <property type="match status" value="1"/>
</dbReference>
<dbReference type="Gene3D" id="3.30.465.10">
    <property type="match status" value="1"/>
</dbReference>
<dbReference type="Gene3D" id="3.90.78.10">
    <property type="entry name" value="UDP-N-acetylenolpyruvoylglucosamine reductase, C-terminal domain"/>
    <property type="match status" value="1"/>
</dbReference>
<dbReference type="InterPro" id="IPR006094">
    <property type="entry name" value="Oxid_FAD_bind_N"/>
</dbReference>
<evidence type="ECO:0000256" key="13">
    <source>
        <dbReference type="ARBA" id="ARBA00022984"/>
    </source>
</evidence>
<evidence type="ECO:0000256" key="18">
    <source>
        <dbReference type="ARBA" id="ARBA00048914"/>
    </source>
</evidence>
<feature type="active site" evidence="19">
    <location>
        <position position="298"/>
    </location>
</feature>
<keyword evidence="15 19" id="KW-0131">Cell cycle</keyword>
<evidence type="ECO:0000256" key="1">
    <source>
        <dbReference type="ARBA" id="ARBA00001974"/>
    </source>
</evidence>
<evidence type="ECO:0000256" key="2">
    <source>
        <dbReference type="ARBA" id="ARBA00003921"/>
    </source>
</evidence>
<keyword evidence="13 19" id="KW-0573">Peptidoglycan synthesis</keyword>
<dbReference type="UniPathway" id="UPA00219"/>
<comment type="pathway">
    <text evidence="4 19">Cell wall biogenesis; peptidoglycan biosynthesis.</text>
</comment>
<evidence type="ECO:0000256" key="8">
    <source>
        <dbReference type="ARBA" id="ARBA00022618"/>
    </source>
</evidence>
<dbReference type="InterPro" id="IPR016169">
    <property type="entry name" value="FAD-bd_PCMH_sub2"/>
</dbReference>
<comment type="subcellular location">
    <subcellularLocation>
        <location evidence="3 19">Cytoplasm</location>
    </subcellularLocation>
</comment>
<evidence type="ECO:0000256" key="17">
    <source>
        <dbReference type="ARBA" id="ARBA00031026"/>
    </source>
</evidence>
<dbReference type="InParanoid" id="A0A6M4H2V2"/>
<evidence type="ECO:0000256" key="12">
    <source>
        <dbReference type="ARBA" id="ARBA00022960"/>
    </source>
</evidence>
<dbReference type="InterPro" id="IPR003170">
    <property type="entry name" value="MurB"/>
</dbReference>
<dbReference type="AlphaFoldDB" id="A0A6M4H2V2"/>
<keyword evidence="14 19" id="KW-0560">Oxidoreductase</keyword>
<dbReference type="GO" id="GO:0071555">
    <property type="term" value="P:cell wall organization"/>
    <property type="evidence" value="ECO:0007669"/>
    <property type="project" value="UniProtKB-KW"/>
</dbReference>
<dbReference type="InterPro" id="IPR016166">
    <property type="entry name" value="FAD-bd_PCMH"/>
</dbReference>
<gene>
    <name evidence="19 21" type="primary">murB</name>
    <name evidence="21" type="ORF">DSM104440_00646</name>
</gene>
<dbReference type="InterPro" id="IPR036318">
    <property type="entry name" value="FAD-bd_PCMH-like_sf"/>
</dbReference>
<accession>A0A6M4H2V2</accession>
<evidence type="ECO:0000313" key="22">
    <source>
        <dbReference type="Proteomes" id="UP000503096"/>
    </source>
</evidence>
<dbReference type="GO" id="GO:0051301">
    <property type="term" value="P:cell division"/>
    <property type="evidence" value="ECO:0007669"/>
    <property type="project" value="UniProtKB-KW"/>
</dbReference>
<keyword evidence="9 19" id="KW-0285">Flavoprotein</keyword>
<dbReference type="RefSeq" id="WP_171160594.1">
    <property type="nucleotide sequence ID" value="NZ_CP053073.1"/>
</dbReference>
<proteinExistence type="inferred from homology"/>
<dbReference type="PANTHER" id="PTHR21071">
    <property type="entry name" value="UDP-N-ACETYLENOLPYRUVOYLGLUCOSAMINE REDUCTASE"/>
    <property type="match status" value="1"/>
</dbReference>
<evidence type="ECO:0000256" key="10">
    <source>
        <dbReference type="ARBA" id="ARBA00022827"/>
    </source>
</evidence>
<evidence type="ECO:0000256" key="14">
    <source>
        <dbReference type="ARBA" id="ARBA00023002"/>
    </source>
</evidence>
<evidence type="ECO:0000256" key="19">
    <source>
        <dbReference type="HAMAP-Rule" id="MF_00037"/>
    </source>
</evidence>